<dbReference type="Gene3D" id="3.40.50.720">
    <property type="entry name" value="NAD(P)-binding Rossmann-like Domain"/>
    <property type="match status" value="1"/>
</dbReference>
<evidence type="ECO:0000313" key="3">
    <source>
        <dbReference type="EMBL" id="MDP9839324.1"/>
    </source>
</evidence>
<keyword evidence="1" id="KW-0520">NAD</keyword>
<dbReference type="SUPFAM" id="SSF51735">
    <property type="entry name" value="NAD(P)-binding Rossmann-fold domains"/>
    <property type="match status" value="1"/>
</dbReference>
<feature type="domain" description="NAD-dependent epimerase/dehydratase" evidence="2">
    <location>
        <begin position="101"/>
        <end position="168"/>
    </location>
</feature>
<dbReference type="RefSeq" id="WP_306837811.1">
    <property type="nucleotide sequence ID" value="NZ_JAUSRF010000015.1"/>
</dbReference>
<dbReference type="Proteomes" id="UP001241472">
    <property type="component" value="Unassembled WGS sequence"/>
</dbReference>
<dbReference type="Pfam" id="PF01370">
    <property type="entry name" value="Epimerase"/>
    <property type="match status" value="1"/>
</dbReference>
<organism evidence="3 4">
    <name type="scientific">Neorhizobium huautlense</name>
    <dbReference type="NCBI Taxonomy" id="67774"/>
    <lineage>
        <taxon>Bacteria</taxon>
        <taxon>Pseudomonadati</taxon>
        <taxon>Pseudomonadota</taxon>
        <taxon>Alphaproteobacteria</taxon>
        <taxon>Hyphomicrobiales</taxon>
        <taxon>Rhizobiaceae</taxon>
        <taxon>Rhizobium/Agrobacterium group</taxon>
        <taxon>Neorhizobium</taxon>
    </lineage>
</organism>
<dbReference type="CDD" id="cd05266">
    <property type="entry name" value="SDR_a4"/>
    <property type="match status" value="1"/>
</dbReference>
<dbReference type="InterPro" id="IPR036291">
    <property type="entry name" value="NAD(P)-bd_dom_sf"/>
</dbReference>
<reference evidence="3 4" key="1">
    <citation type="submission" date="2023-07" db="EMBL/GenBank/DDBJ databases">
        <title>Sorghum-associated microbial communities from plants grown in Nebraska, USA.</title>
        <authorList>
            <person name="Schachtman D."/>
        </authorList>
    </citation>
    <scope>NUCLEOTIDE SEQUENCE [LARGE SCALE GENOMIC DNA]</scope>
    <source>
        <strain evidence="3 4">DS1307</strain>
    </source>
</reference>
<evidence type="ECO:0000256" key="1">
    <source>
        <dbReference type="ARBA" id="ARBA00023027"/>
    </source>
</evidence>
<protein>
    <submittedName>
        <fullName evidence="3">Nucleoside-diphosphate-sugar epimerase</fullName>
    </submittedName>
</protein>
<dbReference type="InterPro" id="IPR001509">
    <property type="entry name" value="Epimerase_deHydtase"/>
</dbReference>
<sequence length="290" mass="31600">MQVLVFGAGYSGQAIGANILAHGKAAAGTTRSADKLAELGGRGITPYIYNGEVFSPELRRAMRTTTHLVQSIPPGAEGDSVLRLTGRDLEKWFPALTWVGYLSTVGVYGNHDGAWVDETTPCHPKSARALERVAAERAWQEAGQAADIPVAILRLAGIYGPGRNAFVNLARGTAHRIIKKDQVFNRIRVEDIAGATRFLASSKTGGIFNITDNEPAPPQDVVTEAARLMGVEPPPEQAFETAEMRPMARSFYGDNKRISNAAICNLGFQFQHRDYRTSLSELWFSGRWKG</sequence>
<name>A0ABT9PXW3_9HYPH</name>
<accession>A0ABT9PXW3</accession>
<dbReference type="EMBL" id="JAUSRF010000015">
    <property type="protein sequence ID" value="MDP9839324.1"/>
    <property type="molecule type" value="Genomic_DNA"/>
</dbReference>
<dbReference type="PANTHER" id="PTHR43574">
    <property type="entry name" value="EPIMERASE-RELATED"/>
    <property type="match status" value="1"/>
</dbReference>
<evidence type="ECO:0000313" key="4">
    <source>
        <dbReference type="Proteomes" id="UP001241472"/>
    </source>
</evidence>
<proteinExistence type="predicted"/>
<gene>
    <name evidence="3" type="ORF">J2T09_004100</name>
</gene>
<evidence type="ECO:0000259" key="2">
    <source>
        <dbReference type="Pfam" id="PF01370"/>
    </source>
</evidence>
<comment type="caution">
    <text evidence="3">The sequence shown here is derived from an EMBL/GenBank/DDBJ whole genome shotgun (WGS) entry which is preliminary data.</text>
</comment>
<keyword evidence="4" id="KW-1185">Reference proteome</keyword>